<dbReference type="PATRIC" id="fig|1423812.3.peg.1206"/>
<evidence type="ECO:0000256" key="1">
    <source>
        <dbReference type="ARBA" id="ARBA00004651"/>
    </source>
</evidence>
<evidence type="ECO:0000256" key="6">
    <source>
        <dbReference type="ARBA" id="ARBA00022692"/>
    </source>
</evidence>
<evidence type="ECO:0000313" key="15">
    <source>
        <dbReference type="EMBL" id="KRL36669.1"/>
    </source>
</evidence>
<feature type="domain" description="Polysaccharide chain length determinant N-terminal" evidence="13">
    <location>
        <begin position="10"/>
        <end position="98"/>
    </location>
</feature>
<dbReference type="InterPro" id="IPR003856">
    <property type="entry name" value="LPS_length_determ_N"/>
</dbReference>
<feature type="transmembrane region" description="Helical" evidence="12">
    <location>
        <begin position="182"/>
        <end position="201"/>
    </location>
</feature>
<dbReference type="InterPro" id="IPR050445">
    <property type="entry name" value="Bact_polysacc_biosynth/exp"/>
</dbReference>
<dbReference type="PANTHER" id="PTHR32309:SF13">
    <property type="entry name" value="FERRIC ENTEROBACTIN TRANSPORT PROTEIN FEPE"/>
    <property type="match status" value="1"/>
</dbReference>
<evidence type="ECO:0000259" key="14">
    <source>
        <dbReference type="Pfam" id="PF13807"/>
    </source>
</evidence>
<protein>
    <recommendedName>
        <fullName evidence="4">Capsular polysaccharide biosynthesis protein CpsC</fullName>
    </recommendedName>
</protein>
<dbReference type="PANTHER" id="PTHR32309">
    <property type="entry name" value="TYROSINE-PROTEIN KINASE"/>
    <property type="match status" value="1"/>
</dbReference>
<keyword evidence="8 12" id="KW-1133">Transmembrane helix</keyword>
<evidence type="ECO:0000256" key="5">
    <source>
        <dbReference type="ARBA" id="ARBA00022475"/>
    </source>
</evidence>
<accession>A0A0R1PVM9</accession>
<sequence>MVEKSNTEATIDIQQLWGLLRKNIISLVIWMLVGGILAFIISFIFMTPKYSATTDILVNQKVDNAQMQYNVQQADLQAINTYKDVLKKDVVLSPVLKQIRQQDNYKGNLEDLQNAISIENQTNSQVLSVTVLDKNAYTAADISNTIGSVFSKKIKKMMKIDNVTVVTKATADTTPVSPNKKLNILIGVVLGLIIGVAIIIIRDLLDTTVKDEKYLTDELGLVSLGAVSHMSKKTNRHAVSVLTNNGQSVMARRRV</sequence>
<dbReference type="AlphaFoldDB" id="A0A0R1PVM9"/>
<keyword evidence="16" id="KW-1185">Reference proteome</keyword>
<evidence type="ECO:0000313" key="16">
    <source>
        <dbReference type="Proteomes" id="UP000051155"/>
    </source>
</evidence>
<feature type="transmembrane region" description="Helical" evidence="12">
    <location>
        <begin position="24"/>
        <end position="46"/>
    </location>
</feature>
<organism evidence="15 16">
    <name type="scientific">Liquorilactobacillus uvarum DSM 19971</name>
    <dbReference type="NCBI Taxonomy" id="1423812"/>
    <lineage>
        <taxon>Bacteria</taxon>
        <taxon>Bacillati</taxon>
        <taxon>Bacillota</taxon>
        <taxon>Bacilli</taxon>
        <taxon>Lactobacillales</taxon>
        <taxon>Lactobacillaceae</taxon>
        <taxon>Liquorilactobacillus</taxon>
    </lineage>
</organism>
<dbReference type="OrthoDB" id="2360475at2"/>
<dbReference type="Pfam" id="PF13807">
    <property type="entry name" value="GNVR"/>
    <property type="match status" value="1"/>
</dbReference>
<evidence type="ECO:0000256" key="4">
    <source>
        <dbReference type="ARBA" id="ARBA00020739"/>
    </source>
</evidence>
<dbReference type="EMBL" id="AZEG01000023">
    <property type="protein sequence ID" value="KRL36669.1"/>
    <property type="molecule type" value="Genomic_DNA"/>
</dbReference>
<dbReference type="STRING" id="1423812.FD20_GL001132"/>
<dbReference type="InterPro" id="IPR032807">
    <property type="entry name" value="GNVR"/>
</dbReference>
<evidence type="ECO:0000259" key="13">
    <source>
        <dbReference type="Pfam" id="PF02706"/>
    </source>
</evidence>
<dbReference type="GO" id="GO:0004713">
    <property type="term" value="F:protein tyrosine kinase activity"/>
    <property type="evidence" value="ECO:0007669"/>
    <property type="project" value="TreeGrafter"/>
</dbReference>
<evidence type="ECO:0000256" key="11">
    <source>
        <dbReference type="ARBA" id="ARBA00045736"/>
    </source>
</evidence>
<keyword evidence="10" id="KW-0270">Exopolysaccharide synthesis</keyword>
<reference evidence="15 16" key="1">
    <citation type="journal article" date="2015" name="Genome Announc.">
        <title>Expanding the biotechnology potential of lactobacilli through comparative genomics of 213 strains and associated genera.</title>
        <authorList>
            <person name="Sun Z."/>
            <person name="Harris H.M."/>
            <person name="McCann A."/>
            <person name="Guo C."/>
            <person name="Argimon S."/>
            <person name="Zhang W."/>
            <person name="Yang X."/>
            <person name="Jeffery I.B."/>
            <person name="Cooney J.C."/>
            <person name="Kagawa T.F."/>
            <person name="Liu W."/>
            <person name="Song Y."/>
            <person name="Salvetti E."/>
            <person name="Wrobel A."/>
            <person name="Rasinkangas P."/>
            <person name="Parkhill J."/>
            <person name="Rea M.C."/>
            <person name="O'Sullivan O."/>
            <person name="Ritari J."/>
            <person name="Douillard F.P."/>
            <person name="Paul Ross R."/>
            <person name="Yang R."/>
            <person name="Briner A.E."/>
            <person name="Felis G.E."/>
            <person name="de Vos W.M."/>
            <person name="Barrangou R."/>
            <person name="Klaenhammer T.R."/>
            <person name="Caufield P.W."/>
            <person name="Cui Y."/>
            <person name="Zhang H."/>
            <person name="O'Toole P.W."/>
        </authorList>
    </citation>
    <scope>NUCLEOTIDE SEQUENCE [LARGE SCALE GENOMIC DNA]</scope>
    <source>
        <strain evidence="15 16">DSM 19971</strain>
    </source>
</reference>
<comment type="caution">
    <text evidence="15">The sequence shown here is derived from an EMBL/GenBank/DDBJ whole genome shotgun (WGS) entry which is preliminary data.</text>
</comment>
<dbReference type="Pfam" id="PF02706">
    <property type="entry name" value="Wzz"/>
    <property type="match status" value="1"/>
</dbReference>
<keyword evidence="7" id="KW-0972">Capsule biogenesis/degradation</keyword>
<comment type="subcellular location">
    <subcellularLocation>
        <location evidence="1">Cell membrane</location>
        <topology evidence="1">Multi-pass membrane protein</topology>
    </subcellularLocation>
</comment>
<evidence type="ECO:0000256" key="7">
    <source>
        <dbReference type="ARBA" id="ARBA00022903"/>
    </source>
</evidence>
<dbReference type="RefSeq" id="WP_057738089.1">
    <property type="nucleotide sequence ID" value="NZ_AZEG01000023.1"/>
</dbReference>
<keyword evidence="6 12" id="KW-0812">Transmembrane</keyword>
<evidence type="ECO:0000256" key="10">
    <source>
        <dbReference type="ARBA" id="ARBA00023169"/>
    </source>
</evidence>
<feature type="domain" description="Tyrosine-protein kinase G-rich" evidence="14">
    <location>
        <begin position="148"/>
        <end position="203"/>
    </location>
</feature>
<evidence type="ECO:0000256" key="2">
    <source>
        <dbReference type="ARBA" id="ARBA00005132"/>
    </source>
</evidence>
<comment type="pathway">
    <text evidence="2">Capsule biogenesis; capsule polysaccharide biosynthesis.</text>
</comment>
<comment type="function">
    <text evidence="11">Required for CpsD phosphorylation. Involved in the regulation of capsular polysaccharide biosynthesis. May be part of a complex that directs the coordinated polymerization and export to the cell surface of the capsular polysaccharide.</text>
</comment>
<evidence type="ECO:0000256" key="9">
    <source>
        <dbReference type="ARBA" id="ARBA00023136"/>
    </source>
</evidence>
<name>A0A0R1PVM9_9LACO</name>
<gene>
    <name evidence="15" type="ORF">FD20_GL001132</name>
</gene>
<evidence type="ECO:0000256" key="3">
    <source>
        <dbReference type="ARBA" id="ARBA00006683"/>
    </source>
</evidence>
<keyword evidence="5" id="KW-1003">Cell membrane</keyword>
<evidence type="ECO:0000256" key="12">
    <source>
        <dbReference type="SAM" id="Phobius"/>
    </source>
</evidence>
<dbReference type="GO" id="GO:0000271">
    <property type="term" value="P:polysaccharide biosynthetic process"/>
    <property type="evidence" value="ECO:0007669"/>
    <property type="project" value="UniProtKB-KW"/>
</dbReference>
<proteinExistence type="inferred from homology"/>
<comment type="similarity">
    <text evidence="3">Belongs to the CpsC/CapA family.</text>
</comment>
<evidence type="ECO:0000256" key="8">
    <source>
        <dbReference type="ARBA" id="ARBA00022989"/>
    </source>
</evidence>
<dbReference type="Proteomes" id="UP000051155">
    <property type="component" value="Unassembled WGS sequence"/>
</dbReference>
<dbReference type="GO" id="GO:0005886">
    <property type="term" value="C:plasma membrane"/>
    <property type="evidence" value="ECO:0007669"/>
    <property type="project" value="UniProtKB-SubCell"/>
</dbReference>
<keyword evidence="9 12" id="KW-0472">Membrane</keyword>